<protein>
    <submittedName>
        <fullName evidence="1">Transporter</fullName>
    </submittedName>
</protein>
<keyword evidence="2" id="KW-1185">Reference proteome</keyword>
<name>A0AC61NG39_9BACT</name>
<sequence>MKHFVLTIIISCLTLQVFSQAISTDRPDLTESYFTVPRNGLQIETGYTFEEISNNQIKTHTYNSTLLRYGVTDNFELRYNIAYLHEMGTGSNTIDNKGIGDMEIGFKMSAFEQDRFIPALSFLFHVVLPVGDSNFSPSKSEPLFKLIGGWEFAKGNSLSYNLGVLWPDGTDEVDYDVSIAYSHPIIKDKLSLYVEYFETYNGDTDTIERNCDGGFTYLVKDNFQLDLSAGVNLKGFGRGYFISAGFSYLLDLKKR</sequence>
<gene>
    <name evidence="1" type="ORF">K4L44_01185</name>
</gene>
<dbReference type="EMBL" id="CP081303">
    <property type="protein sequence ID" value="QZE14513.1"/>
    <property type="molecule type" value="Genomic_DNA"/>
</dbReference>
<dbReference type="Proteomes" id="UP000826212">
    <property type="component" value="Chromosome"/>
</dbReference>
<proteinExistence type="predicted"/>
<reference evidence="1" key="1">
    <citation type="submission" date="2021-08" db="EMBL/GenBank/DDBJ databases">
        <title>Novel anaerobic bacterium isolated from sea squirt in East Sea, Republic of Korea.</title>
        <authorList>
            <person name="Nguyen T.H."/>
            <person name="Li Z."/>
            <person name="Lee Y.-J."/>
            <person name="Ko J."/>
            <person name="Kim S.-G."/>
        </authorList>
    </citation>
    <scope>NUCLEOTIDE SEQUENCE</scope>
    <source>
        <strain evidence="1">KCTC 25031</strain>
    </source>
</reference>
<evidence type="ECO:0000313" key="1">
    <source>
        <dbReference type="EMBL" id="QZE14513.1"/>
    </source>
</evidence>
<organism evidence="1 2">
    <name type="scientific">Halosquirtibacter laminarini</name>
    <dbReference type="NCBI Taxonomy" id="3374600"/>
    <lineage>
        <taxon>Bacteria</taxon>
        <taxon>Pseudomonadati</taxon>
        <taxon>Bacteroidota</taxon>
        <taxon>Bacteroidia</taxon>
        <taxon>Marinilabiliales</taxon>
        <taxon>Prolixibacteraceae</taxon>
        <taxon>Halosquirtibacter</taxon>
    </lineage>
</organism>
<accession>A0AC61NG39</accession>
<evidence type="ECO:0000313" key="2">
    <source>
        <dbReference type="Proteomes" id="UP000826212"/>
    </source>
</evidence>